<feature type="chain" id="PRO_5038810026" description="Beta-lactamase class A catalytic domain-containing protein" evidence="1">
    <location>
        <begin position="27"/>
        <end position="375"/>
    </location>
</feature>
<proteinExistence type="predicted"/>
<dbReference type="InterPro" id="IPR012338">
    <property type="entry name" value="Beta-lactam/transpept-like"/>
</dbReference>
<keyword evidence="4" id="KW-1185">Reference proteome</keyword>
<keyword evidence="1" id="KW-0732">Signal</keyword>
<comment type="caution">
    <text evidence="3">The sequence shown here is derived from an EMBL/GenBank/DDBJ whole genome shotgun (WGS) entry which is preliminary data.</text>
</comment>
<evidence type="ECO:0000313" key="4">
    <source>
        <dbReference type="Proteomes" id="UP000581769"/>
    </source>
</evidence>
<dbReference type="Pfam" id="PF13354">
    <property type="entry name" value="Beta-lactamase2"/>
    <property type="match status" value="1"/>
</dbReference>
<dbReference type="Proteomes" id="UP000581769">
    <property type="component" value="Unassembled WGS sequence"/>
</dbReference>
<reference evidence="3 4" key="1">
    <citation type="submission" date="2020-08" db="EMBL/GenBank/DDBJ databases">
        <title>Sequencing the genomes of 1000 actinobacteria strains.</title>
        <authorList>
            <person name="Klenk H.-P."/>
        </authorList>
    </citation>
    <scope>NUCLEOTIDE SEQUENCE [LARGE SCALE GENOMIC DNA]</scope>
    <source>
        <strain evidence="3 4">DSM 45859</strain>
    </source>
</reference>
<protein>
    <recommendedName>
        <fullName evidence="2">Beta-lactamase class A catalytic domain-containing protein</fullName>
    </recommendedName>
</protein>
<dbReference type="Gene3D" id="3.40.710.10">
    <property type="entry name" value="DD-peptidase/beta-lactamase superfamily"/>
    <property type="match status" value="1"/>
</dbReference>
<accession>A0A840IP68</accession>
<evidence type="ECO:0000259" key="2">
    <source>
        <dbReference type="Pfam" id="PF13354"/>
    </source>
</evidence>
<dbReference type="EMBL" id="JACHMG010000001">
    <property type="protein sequence ID" value="MBB4683683.1"/>
    <property type="molecule type" value="Genomic_DNA"/>
</dbReference>
<feature type="domain" description="Beta-lactamase class A catalytic" evidence="2">
    <location>
        <begin position="64"/>
        <end position="197"/>
    </location>
</feature>
<name>A0A840IP68_9PSEU</name>
<gene>
    <name evidence="3" type="ORF">BJY18_001168</name>
</gene>
<dbReference type="GO" id="GO:0008800">
    <property type="term" value="F:beta-lactamase activity"/>
    <property type="evidence" value="ECO:0007669"/>
    <property type="project" value="InterPro"/>
</dbReference>
<sequence length="375" mass="39667">MVAKRGARRRASLCAVVLAFSLLLTACGQDDRAGDQCADVASDVGSVEGWVGYLAAHPSEVALVVDDGRGHRVRHRPDEVQPMASASKALNLVAYARAVASGAVSPDERVRVGDWERWAVRGGGEDAHAHALDHLGVARNGARARDPEQTVSLDQLVNEMMIWSDNAAPDFLRDRLGDRALAEAAETVGWHDAELPSTTGLLASFFTPELLPASGDRAARRKAEWEIARRYAHDAAFRADVDSRQVPAGADEPAFVDGGPGGTAAQLASLWSAIGHGSFPGADVARRISEQKPHPRPGIRGIGVKGGSTTGILARGTEVRRDDGTVGVAVLLVHGMTPDDTAKVTQSSQAFNDFLTAAVQDPATTNALECRFPGR</sequence>
<dbReference type="AlphaFoldDB" id="A0A840IP68"/>
<feature type="signal peptide" evidence="1">
    <location>
        <begin position="1"/>
        <end position="26"/>
    </location>
</feature>
<dbReference type="SUPFAM" id="SSF56601">
    <property type="entry name" value="beta-lactamase/transpeptidase-like"/>
    <property type="match status" value="1"/>
</dbReference>
<dbReference type="PANTHER" id="PTHR35333:SF3">
    <property type="entry name" value="BETA-LACTAMASE-TYPE TRANSPEPTIDASE FOLD CONTAINING PROTEIN"/>
    <property type="match status" value="1"/>
</dbReference>
<dbReference type="RefSeq" id="WP_184778331.1">
    <property type="nucleotide sequence ID" value="NZ_JACHMG010000001.1"/>
</dbReference>
<dbReference type="InterPro" id="IPR045155">
    <property type="entry name" value="Beta-lactam_cat"/>
</dbReference>
<dbReference type="PANTHER" id="PTHR35333">
    <property type="entry name" value="BETA-LACTAMASE"/>
    <property type="match status" value="1"/>
</dbReference>
<organism evidence="3 4">
    <name type="scientific">Amycolatopsis jiangsuensis</name>
    <dbReference type="NCBI Taxonomy" id="1181879"/>
    <lineage>
        <taxon>Bacteria</taxon>
        <taxon>Bacillati</taxon>
        <taxon>Actinomycetota</taxon>
        <taxon>Actinomycetes</taxon>
        <taxon>Pseudonocardiales</taxon>
        <taxon>Pseudonocardiaceae</taxon>
        <taxon>Amycolatopsis</taxon>
    </lineage>
</organism>
<dbReference type="InterPro" id="IPR000871">
    <property type="entry name" value="Beta-lactam_class-A"/>
</dbReference>
<dbReference type="PROSITE" id="PS51257">
    <property type="entry name" value="PROKAR_LIPOPROTEIN"/>
    <property type="match status" value="1"/>
</dbReference>
<evidence type="ECO:0000313" key="3">
    <source>
        <dbReference type="EMBL" id="MBB4683683.1"/>
    </source>
</evidence>
<dbReference type="GO" id="GO:0030655">
    <property type="term" value="P:beta-lactam antibiotic catabolic process"/>
    <property type="evidence" value="ECO:0007669"/>
    <property type="project" value="InterPro"/>
</dbReference>
<dbReference type="GO" id="GO:0046677">
    <property type="term" value="P:response to antibiotic"/>
    <property type="evidence" value="ECO:0007669"/>
    <property type="project" value="InterPro"/>
</dbReference>
<evidence type="ECO:0000256" key="1">
    <source>
        <dbReference type="SAM" id="SignalP"/>
    </source>
</evidence>